<evidence type="ECO:0000256" key="2">
    <source>
        <dbReference type="ARBA" id="ARBA00022741"/>
    </source>
</evidence>
<comment type="similarity">
    <text evidence="1">Belongs to the DNA2/NAM7 helicase family.</text>
</comment>
<dbReference type="InterPro" id="IPR041677">
    <property type="entry name" value="DNA2/NAM7_AAA_11"/>
</dbReference>
<evidence type="ECO:0000256" key="5">
    <source>
        <dbReference type="ARBA" id="ARBA00022840"/>
    </source>
</evidence>
<feature type="region of interest" description="Disordered" evidence="6">
    <location>
        <begin position="211"/>
        <end position="241"/>
    </location>
</feature>
<sequence>MTTSRSTPARSPADDQQQQAGPVPVVADPTAMDIDGSADAPSTVPPVAVDETAKPAGATTGEDGGDKDKTLEDTEMKDGSDEPKEQAPDTEMEDKPVEPEEKASTEDTPVPEMENLEISPIMGKEIIAVGQLTPEQRAQVLARDEWLYRDNIIIQREGPDVVVPSEDIFSLRGTDVAPKIKKGRKTQTCNLGFKYVHKDDAGKYRAETTFVGPSLVPSKPTESQPSKGRGGAAKEPTQTTSTKQLDIIRVGFHTNTQTPNLVITTRKSPTEEGSNALLTLRLYASDLELKDDGMVAVQMKPVDRAFSTKDSAWKTRDSMPGNAKTTELRDLAERGQLFEISVQLTPLPEGETRRWTGLPEFEVNGIREQDAQPDTMSRDTTIKCFDTAEIVSFYIRCADKNSYDDLQNMVDYWRRVMTIARWFGNFWYYRIMCEKAGLERNAIEEPELPKVNFGVPRNLVTKYQFKTTTVKGVTTFSNPVPYTWTYHESFPAYPNANEAAFLLKLGIDAERKRQNRNLNELAQSKNDVHFRGVFKEVEHQPDTYVVQVFVPDNSQADEAGLKFPTVGTKIALKIDPVSPWDPTKHKMQNLYGAVCADLFNQGAAFVCLVRGPSKIFKTLKLGSPYPVYIGFTIDTVPYERQMRAVTQLQEIDPKDKPEGVDTLALFFGEPTAAPNTGKMKDVMAERFTVFKKCIQTMQPKKGKVNDRQNMAVNDTAQSTSGLTLIQGPPGTGKTATVRLIGHAIRGSGPKVMYSAPQNEAVINNYESFDEIARRDGLDSMKYVHFTGATVKIKDADRAMARLHSEIKQTFPAIESEDVDIMVAAENLMMQYARMSISKDGPSPDVEWSFGRQLRTMAERWATSQLKDDKLEDDKLKRDYAVKYFELQKQLQFVTDRRERQAIIDDIDTYEWDLGYMYLRDHVEVVFCTLSASAHPLLVAAFDFQELIVDESAHESLAGLATVFGAHKNKILHCTLAGDHKQGHGVYAAKDSNAGHGMLSRNLFQEIFDDPRQIHTVVRLNESFRMLPELMAFTKQFYDGDLIPHRQASKIEEQLQATAKAFWKTHLRDSYAGSVFQVALDTTTAGNRDEKVKGSTTKFNSGEAKTIAWTVKAMCDFEPPSNGRKILPKDIAVVTAYTGQVIEIKARLRELSIDTSDILVATTNHSQGKEKPIVFFSIVVDLGTTRVDFKENVPIGFVAEPHNINVSLSRQRVGRYIVGALQPLVQMGLDGHKTSHRYGAFFKLLKQLKDTDCIISSAEWAHTMATGKKPVDGEHEFAAGKYFTRLLALPSSGYADSENRPIKTGGTNAFVIDTKGKSTATKVQPEPAGLAFPAAAAADETERDPKRQKTGHANDRGGRGRGRGRGRGGFGGRGGRGGRGGGSRGGTQGAST</sequence>
<keyword evidence="2" id="KW-0547">Nucleotide-binding</keyword>
<feature type="compositionally biased region" description="Basic and acidic residues" evidence="6">
    <location>
        <begin position="1342"/>
        <end position="1357"/>
    </location>
</feature>
<dbReference type="GO" id="GO:0043139">
    <property type="term" value="F:5'-3' DNA helicase activity"/>
    <property type="evidence" value="ECO:0007669"/>
    <property type="project" value="TreeGrafter"/>
</dbReference>
<dbReference type="PANTHER" id="PTHR43788">
    <property type="entry name" value="DNA2/NAM7 HELICASE FAMILY MEMBER"/>
    <property type="match status" value="1"/>
</dbReference>
<feature type="compositionally biased region" description="Gly residues" evidence="6">
    <location>
        <begin position="1366"/>
        <end position="1391"/>
    </location>
</feature>
<evidence type="ECO:0000313" key="9">
    <source>
        <dbReference type="EMBL" id="KAH7088536.1"/>
    </source>
</evidence>
<feature type="compositionally biased region" description="Low complexity" evidence="6">
    <location>
        <begin position="14"/>
        <end position="29"/>
    </location>
</feature>
<reference evidence="9" key="1">
    <citation type="journal article" date="2021" name="Nat. Commun.">
        <title>Genetic determinants of endophytism in the Arabidopsis root mycobiome.</title>
        <authorList>
            <person name="Mesny F."/>
            <person name="Miyauchi S."/>
            <person name="Thiergart T."/>
            <person name="Pickel B."/>
            <person name="Atanasova L."/>
            <person name="Karlsson M."/>
            <person name="Huettel B."/>
            <person name="Barry K.W."/>
            <person name="Haridas S."/>
            <person name="Chen C."/>
            <person name="Bauer D."/>
            <person name="Andreopoulos W."/>
            <person name="Pangilinan J."/>
            <person name="LaButti K."/>
            <person name="Riley R."/>
            <person name="Lipzen A."/>
            <person name="Clum A."/>
            <person name="Drula E."/>
            <person name="Henrissat B."/>
            <person name="Kohler A."/>
            <person name="Grigoriev I.V."/>
            <person name="Martin F.M."/>
            <person name="Hacquard S."/>
        </authorList>
    </citation>
    <scope>NUCLEOTIDE SEQUENCE</scope>
    <source>
        <strain evidence="9">MPI-SDFR-AT-0120</strain>
    </source>
</reference>
<gene>
    <name evidence="9" type="ORF">FB567DRAFT_341409</name>
</gene>
<feature type="domain" description="DNA2/NAM7 helicase-like C-terminal" evidence="8">
    <location>
        <begin position="999"/>
        <end position="1219"/>
    </location>
</feature>
<name>A0A8K0R8N7_9PLEO</name>
<evidence type="ECO:0000256" key="4">
    <source>
        <dbReference type="ARBA" id="ARBA00022806"/>
    </source>
</evidence>
<dbReference type="EMBL" id="JAGMVJ010000008">
    <property type="protein sequence ID" value="KAH7088536.1"/>
    <property type="molecule type" value="Genomic_DNA"/>
</dbReference>
<proteinExistence type="inferred from homology"/>
<evidence type="ECO:0000259" key="7">
    <source>
        <dbReference type="Pfam" id="PF13086"/>
    </source>
</evidence>
<dbReference type="PANTHER" id="PTHR43788:SF8">
    <property type="entry name" value="DNA-BINDING PROTEIN SMUBP-2"/>
    <property type="match status" value="1"/>
</dbReference>
<dbReference type="Pfam" id="PF13087">
    <property type="entry name" value="AAA_12"/>
    <property type="match status" value="1"/>
</dbReference>
<evidence type="ECO:0000313" key="10">
    <source>
        <dbReference type="Proteomes" id="UP000813461"/>
    </source>
</evidence>
<dbReference type="OrthoDB" id="3793553at2759"/>
<protein>
    <submittedName>
        <fullName evidence="9">P-loop containing nucleoside triphosphate hydrolase protein</fullName>
    </submittedName>
</protein>
<organism evidence="9 10">
    <name type="scientific">Paraphoma chrysanthemicola</name>
    <dbReference type="NCBI Taxonomy" id="798071"/>
    <lineage>
        <taxon>Eukaryota</taxon>
        <taxon>Fungi</taxon>
        <taxon>Dikarya</taxon>
        <taxon>Ascomycota</taxon>
        <taxon>Pezizomycotina</taxon>
        <taxon>Dothideomycetes</taxon>
        <taxon>Pleosporomycetidae</taxon>
        <taxon>Pleosporales</taxon>
        <taxon>Pleosporineae</taxon>
        <taxon>Phaeosphaeriaceae</taxon>
        <taxon>Paraphoma</taxon>
    </lineage>
</organism>
<keyword evidence="5" id="KW-0067">ATP-binding</keyword>
<dbReference type="InterPro" id="IPR050534">
    <property type="entry name" value="Coronavir_polyprotein_1ab"/>
</dbReference>
<dbReference type="GO" id="GO:0005524">
    <property type="term" value="F:ATP binding"/>
    <property type="evidence" value="ECO:0007669"/>
    <property type="project" value="UniProtKB-KW"/>
</dbReference>
<dbReference type="CDD" id="cd18808">
    <property type="entry name" value="SF1_C_Upf1"/>
    <property type="match status" value="1"/>
</dbReference>
<evidence type="ECO:0000256" key="6">
    <source>
        <dbReference type="SAM" id="MobiDB-lite"/>
    </source>
</evidence>
<dbReference type="InterPro" id="IPR041679">
    <property type="entry name" value="DNA2/NAM7-like_C"/>
</dbReference>
<evidence type="ECO:0000256" key="3">
    <source>
        <dbReference type="ARBA" id="ARBA00022801"/>
    </source>
</evidence>
<keyword evidence="4" id="KW-0347">Helicase</keyword>
<dbReference type="InterPro" id="IPR027417">
    <property type="entry name" value="P-loop_NTPase"/>
</dbReference>
<evidence type="ECO:0000259" key="8">
    <source>
        <dbReference type="Pfam" id="PF13087"/>
    </source>
</evidence>
<dbReference type="InterPro" id="IPR047187">
    <property type="entry name" value="SF1_C_Upf1"/>
</dbReference>
<feature type="region of interest" description="Disordered" evidence="6">
    <location>
        <begin position="1333"/>
        <end position="1391"/>
    </location>
</feature>
<feature type="domain" description="DNA2/NAM7 helicase helicase" evidence="7">
    <location>
        <begin position="704"/>
        <end position="981"/>
    </location>
</feature>
<dbReference type="Proteomes" id="UP000813461">
    <property type="component" value="Unassembled WGS sequence"/>
</dbReference>
<dbReference type="Gene3D" id="3.40.50.300">
    <property type="entry name" value="P-loop containing nucleotide triphosphate hydrolases"/>
    <property type="match status" value="2"/>
</dbReference>
<dbReference type="GO" id="GO:0016787">
    <property type="term" value="F:hydrolase activity"/>
    <property type="evidence" value="ECO:0007669"/>
    <property type="project" value="UniProtKB-KW"/>
</dbReference>
<comment type="caution">
    <text evidence="9">The sequence shown here is derived from an EMBL/GenBank/DDBJ whole genome shotgun (WGS) entry which is preliminary data.</text>
</comment>
<accession>A0A8K0R8N7</accession>
<dbReference type="Pfam" id="PF13086">
    <property type="entry name" value="AAA_11"/>
    <property type="match status" value="1"/>
</dbReference>
<feature type="region of interest" description="Disordered" evidence="6">
    <location>
        <begin position="1"/>
        <end position="113"/>
    </location>
</feature>
<keyword evidence="3 9" id="KW-0378">Hydrolase</keyword>
<keyword evidence="10" id="KW-1185">Reference proteome</keyword>
<feature type="compositionally biased region" description="Basic and acidic residues" evidence="6">
    <location>
        <begin position="64"/>
        <end position="105"/>
    </location>
</feature>
<dbReference type="SUPFAM" id="SSF52540">
    <property type="entry name" value="P-loop containing nucleoside triphosphate hydrolases"/>
    <property type="match status" value="1"/>
</dbReference>
<evidence type="ECO:0000256" key="1">
    <source>
        <dbReference type="ARBA" id="ARBA00007913"/>
    </source>
</evidence>